<dbReference type="Proteomes" id="UP000589036">
    <property type="component" value="Unassembled WGS sequence"/>
</dbReference>
<proteinExistence type="predicted"/>
<feature type="transmembrane region" description="Helical" evidence="1">
    <location>
        <begin position="12"/>
        <end position="37"/>
    </location>
</feature>
<evidence type="ECO:0000256" key="1">
    <source>
        <dbReference type="SAM" id="Phobius"/>
    </source>
</evidence>
<dbReference type="AlphaFoldDB" id="A0A852U0A1"/>
<keyword evidence="3" id="KW-1185">Reference proteome</keyword>
<keyword evidence="1" id="KW-1133">Transmembrane helix</keyword>
<protein>
    <submittedName>
        <fullName evidence="2">Putative membrane protein</fullName>
    </submittedName>
</protein>
<reference evidence="2 3" key="1">
    <citation type="submission" date="2020-07" db="EMBL/GenBank/DDBJ databases">
        <title>Sequencing the genomes of 1000 actinobacteria strains.</title>
        <authorList>
            <person name="Klenk H.-P."/>
        </authorList>
    </citation>
    <scope>NUCLEOTIDE SEQUENCE [LARGE SCALE GENOMIC DNA]</scope>
    <source>
        <strain evidence="2 3">CXB654</strain>
    </source>
</reference>
<dbReference type="EMBL" id="JACCCC010000001">
    <property type="protein sequence ID" value="NYE49521.1"/>
    <property type="molecule type" value="Genomic_DNA"/>
</dbReference>
<keyword evidence="1" id="KW-0472">Membrane</keyword>
<sequence length="86" mass="9527">MVAVMDGMGMGMLWMVLWGLVGLALLVLIVVGIIWLIRQLVDGSSAGPARGEAVRTPARQELDRRYAAGEIDQGEYRRLRSEIERS</sequence>
<comment type="caution">
    <text evidence="2">The sequence shown here is derived from an EMBL/GenBank/DDBJ whole genome shotgun (WGS) entry which is preliminary data.</text>
</comment>
<gene>
    <name evidence="2" type="ORF">HDA32_004641</name>
</gene>
<evidence type="ECO:0000313" key="3">
    <source>
        <dbReference type="Proteomes" id="UP000589036"/>
    </source>
</evidence>
<organism evidence="2 3">
    <name type="scientific">Spinactinospora alkalitolerans</name>
    <dbReference type="NCBI Taxonomy" id="687207"/>
    <lineage>
        <taxon>Bacteria</taxon>
        <taxon>Bacillati</taxon>
        <taxon>Actinomycetota</taxon>
        <taxon>Actinomycetes</taxon>
        <taxon>Streptosporangiales</taxon>
        <taxon>Nocardiopsidaceae</taxon>
        <taxon>Spinactinospora</taxon>
    </lineage>
</organism>
<evidence type="ECO:0000313" key="2">
    <source>
        <dbReference type="EMBL" id="NYE49521.1"/>
    </source>
</evidence>
<name>A0A852U0A1_9ACTN</name>
<accession>A0A852U0A1</accession>
<keyword evidence="1" id="KW-0812">Transmembrane</keyword>